<evidence type="ECO:0000313" key="4">
    <source>
        <dbReference type="EMBL" id="QGZ39472.1"/>
    </source>
</evidence>
<name>A0A562PW93_9BURK</name>
<reference evidence="4 7" key="3">
    <citation type="submission" date="2019-12" db="EMBL/GenBank/DDBJ databases">
        <title>Draft Genome Sequences of Six Type Strains of the Genus Massilia.</title>
        <authorList>
            <person name="Miess H."/>
            <person name="Frediansyah A."/>
            <person name="Goeker M."/>
            <person name="Gross H."/>
        </authorList>
    </citation>
    <scope>NUCLEOTIDE SEQUENCE [LARGE SCALE GENOMIC DNA]</scope>
    <source>
        <strain evidence="4 7">DSM 26639</strain>
    </source>
</reference>
<evidence type="ECO:0000256" key="1">
    <source>
        <dbReference type="ARBA" id="ARBA00022679"/>
    </source>
</evidence>
<proteinExistence type="predicted"/>
<dbReference type="PROSITE" id="PS51186">
    <property type="entry name" value="GNAT"/>
    <property type="match status" value="1"/>
</dbReference>
<evidence type="ECO:0000256" key="2">
    <source>
        <dbReference type="ARBA" id="ARBA00023315"/>
    </source>
</evidence>
<dbReference type="PANTHER" id="PTHR43420:SF47">
    <property type="entry name" value="N-ACETYLTRANSFERASE DOMAIN-CONTAINING PROTEIN"/>
    <property type="match status" value="1"/>
</dbReference>
<dbReference type="EMBL" id="VLKW01000003">
    <property type="protein sequence ID" value="TWI48356.1"/>
    <property type="molecule type" value="Genomic_DNA"/>
</dbReference>
<dbReference type="InterPro" id="IPR000182">
    <property type="entry name" value="GNAT_dom"/>
</dbReference>
<reference evidence="5 6" key="1">
    <citation type="journal article" date="2015" name="Stand. Genomic Sci.">
        <title>Genomic Encyclopedia of Bacterial and Archaeal Type Strains, Phase III: the genomes of soil and plant-associated and newly described type strains.</title>
        <authorList>
            <person name="Whitman W.B."/>
            <person name="Woyke T."/>
            <person name="Klenk H.P."/>
            <person name="Zhou Y."/>
            <person name="Lilburn T.G."/>
            <person name="Beck B.J."/>
            <person name="De Vos P."/>
            <person name="Vandamme P."/>
            <person name="Eisen J.A."/>
            <person name="Garrity G."/>
            <person name="Hugenholtz P."/>
            <person name="Kyrpides N.C."/>
        </authorList>
    </citation>
    <scope>NUCLEOTIDE SEQUENCE [LARGE SCALE GENOMIC DNA]</scope>
    <source>
        <strain evidence="5 6">CGMCC 1.10685</strain>
    </source>
</reference>
<dbReference type="Pfam" id="PF00583">
    <property type="entry name" value="Acetyltransf_1"/>
    <property type="match status" value="1"/>
</dbReference>
<reference evidence="5" key="2">
    <citation type="submission" date="2019-07" db="EMBL/GenBank/DDBJ databases">
        <authorList>
            <person name="Whitman W."/>
            <person name="Huntemann M."/>
            <person name="Clum A."/>
            <person name="Pillay M."/>
            <person name="Palaniappan K."/>
            <person name="Varghese N."/>
            <person name="Mikhailova N."/>
            <person name="Stamatis D."/>
            <person name="Reddy T."/>
            <person name="Daum C."/>
            <person name="Shapiro N."/>
            <person name="Ivanova N."/>
            <person name="Kyrpides N."/>
            <person name="Woyke T."/>
        </authorList>
    </citation>
    <scope>NUCLEOTIDE SEQUENCE</scope>
    <source>
        <strain evidence="5">CGMCC 1.10685</strain>
    </source>
</reference>
<evidence type="ECO:0000313" key="5">
    <source>
        <dbReference type="EMBL" id="TWI48356.1"/>
    </source>
</evidence>
<accession>A0A562PW93</accession>
<dbReference type="InterPro" id="IPR050680">
    <property type="entry name" value="YpeA/RimI_acetyltransf"/>
</dbReference>
<dbReference type="AlphaFoldDB" id="A0A562PW93"/>
<dbReference type="Proteomes" id="UP000437862">
    <property type="component" value="Chromosome"/>
</dbReference>
<organism evidence="5 6">
    <name type="scientific">Pseudoduganella flava</name>
    <dbReference type="NCBI Taxonomy" id="871742"/>
    <lineage>
        <taxon>Bacteria</taxon>
        <taxon>Pseudomonadati</taxon>
        <taxon>Pseudomonadota</taxon>
        <taxon>Betaproteobacteria</taxon>
        <taxon>Burkholderiales</taxon>
        <taxon>Oxalobacteraceae</taxon>
        <taxon>Telluria group</taxon>
        <taxon>Pseudoduganella</taxon>
    </lineage>
</organism>
<evidence type="ECO:0000259" key="3">
    <source>
        <dbReference type="PROSITE" id="PS51186"/>
    </source>
</evidence>
<protein>
    <submittedName>
        <fullName evidence="5">Diamine N-acetyltransferase</fullName>
    </submittedName>
    <submittedName>
        <fullName evidence="4">GNAT family N-acetyltransferase</fullName>
    </submittedName>
</protein>
<dbReference type="Proteomes" id="UP000315112">
    <property type="component" value="Unassembled WGS sequence"/>
</dbReference>
<dbReference type="EMBL" id="CP046904">
    <property type="protein sequence ID" value="QGZ39472.1"/>
    <property type="molecule type" value="Genomic_DNA"/>
</dbReference>
<dbReference type="GO" id="GO:0016747">
    <property type="term" value="F:acyltransferase activity, transferring groups other than amino-acyl groups"/>
    <property type="evidence" value="ECO:0007669"/>
    <property type="project" value="InterPro"/>
</dbReference>
<dbReference type="CDD" id="cd04301">
    <property type="entry name" value="NAT_SF"/>
    <property type="match status" value="1"/>
</dbReference>
<dbReference type="InterPro" id="IPR016181">
    <property type="entry name" value="Acyl_CoA_acyltransferase"/>
</dbReference>
<gene>
    <name evidence="4" type="ORF">GO485_10715</name>
    <name evidence="5" type="ORF">IP92_01744</name>
</gene>
<dbReference type="Gene3D" id="3.40.630.30">
    <property type="match status" value="1"/>
</dbReference>
<keyword evidence="1 5" id="KW-0808">Transferase</keyword>
<dbReference type="OrthoDB" id="9799092at2"/>
<dbReference type="SUPFAM" id="SSF55729">
    <property type="entry name" value="Acyl-CoA N-acyltransferases (Nat)"/>
    <property type="match status" value="1"/>
</dbReference>
<keyword evidence="2" id="KW-0012">Acyltransferase</keyword>
<evidence type="ECO:0000313" key="7">
    <source>
        <dbReference type="Proteomes" id="UP000437862"/>
    </source>
</evidence>
<dbReference type="PANTHER" id="PTHR43420">
    <property type="entry name" value="ACETYLTRANSFERASE"/>
    <property type="match status" value="1"/>
</dbReference>
<feature type="domain" description="N-acetyltransferase" evidence="3">
    <location>
        <begin position="3"/>
        <end position="152"/>
    </location>
</feature>
<keyword evidence="7" id="KW-1185">Reference proteome</keyword>
<dbReference type="RefSeq" id="WP_145874166.1">
    <property type="nucleotide sequence ID" value="NZ_CP046904.1"/>
</dbReference>
<evidence type="ECO:0000313" key="6">
    <source>
        <dbReference type="Proteomes" id="UP000315112"/>
    </source>
</evidence>
<sequence>MPITLRPITRQNFDAVTDLELLDHQRAWVASNSYSIAQASFYPNMRARAIYAGDELVGFVMDVALEEFGDPGEYGIWRLMVDRRHQGKGYGRAALDIVLDELRARPDARKIWISYKPDNRQAQALYASLGFVETGFDEEDGETQAVLTLPAA</sequence>